<keyword evidence="8" id="KW-1185">Reference proteome</keyword>
<evidence type="ECO:0000313" key="7">
    <source>
        <dbReference type="EMBL" id="URD96926.1"/>
    </source>
</evidence>
<dbReference type="InterPro" id="IPR003406">
    <property type="entry name" value="Glyco_trans_14"/>
</dbReference>
<reference evidence="7" key="1">
    <citation type="submission" date="2022-05" db="EMBL/GenBank/DDBJ databases">
        <title>The Musa troglodytarum L. genome provides insights into the mechanism of non-climacteric behaviour and enrichment of carotenoids.</title>
        <authorList>
            <person name="Wang J."/>
        </authorList>
    </citation>
    <scope>NUCLEOTIDE SEQUENCE</scope>
    <source>
        <tissue evidence="7">Leaf</tissue>
    </source>
</reference>
<dbReference type="GO" id="GO:0016020">
    <property type="term" value="C:membrane"/>
    <property type="evidence" value="ECO:0007669"/>
    <property type="project" value="UniProtKB-SubCell"/>
</dbReference>
<organism evidence="7 8">
    <name type="scientific">Musa troglodytarum</name>
    <name type="common">fe'i banana</name>
    <dbReference type="NCBI Taxonomy" id="320322"/>
    <lineage>
        <taxon>Eukaryota</taxon>
        <taxon>Viridiplantae</taxon>
        <taxon>Streptophyta</taxon>
        <taxon>Embryophyta</taxon>
        <taxon>Tracheophyta</taxon>
        <taxon>Spermatophyta</taxon>
        <taxon>Magnoliopsida</taxon>
        <taxon>Liliopsida</taxon>
        <taxon>Zingiberales</taxon>
        <taxon>Musaceae</taxon>
        <taxon>Musa</taxon>
    </lineage>
</organism>
<evidence type="ECO:0000256" key="3">
    <source>
        <dbReference type="ARBA" id="ARBA00022679"/>
    </source>
</evidence>
<evidence type="ECO:0000313" key="8">
    <source>
        <dbReference type="Proteomes" id="UP001055439"/>
    </source>
</evidence>
<evidence type="ECO:0000256" key="5">
    <source>
        <dbReference type="ARBA" id="ARBA00023180"/>
    </source>
</evidence>
<dbReference type="PANTHER" id="PTHR31042">
    <property type="entry name" value="CORE-2/I-BRANCHING BETA-1,6-N-ACETYLGLUCOSAMINYLTRANSFERASE FAMILY PROTEIN-RELATED"/>
    <property type="match status" value="1"/>
</dbReference>
<dbReference type="InterPro" id="IPR044174">
    <property type="entry name" value="BC10-like"/>
</dbReference>
<dbReference type="EMBL" id="CP097506">
    <property type="protein sequence ID" value="URD96926.1"/>
    <property type="molecule type" value="Genomic_DNA"/>
</dbReference>
<evidence type="ECO:0000256" key="6">
    <source>
        <dbReference type="SAM" id="Phobius"/>
    </source>
</evidence>
<dbReference type="Pfam" id="PF02485">
    <property type="entry name" value="Branch"/>
    <property type="match status" value="1"/>
</dbReference>
<feature type="transmembrane region" description="Helical" evidence="6">
    <location>
        <begin position="117"/>
        <end position="137"/>
    </location>
</feature>
<proteinExistence type="predicted"/>
<keyword evidence="4 6" id="KW-0472">Membrane</keyword>
<keyword evidence="5" id="KW-0325">Glycoprotein</keyword>
<feature type="non-terminal residue" evidence="7">
    <location>
        <position position="1"/>
    </location>
</feature>
<keyword evidence="6" id="KW-1133">Transmembrane helix</keyword>
<keyword evidence="6" id="KW-0812">Transmembrane</keyword>
<dbReference type="PANTHER" id="PTHR31042:SF150">
    <property type="entry name" value="OS06G0661900 PROTEIN"/>
    <property type="match status" value="1"/>
</dbReference>
<dbReference type="Proteomes" id="UP001055439">
    <property type="component" value="Chromosome 4"/>
</dbReference>
<dbReference type="OrthoDB" id="581368at2759"/>
<evidence type="ECO:0000256" key="4">
    <source>
        <dbReference type="ARBA" id="ARBA00023136"/>
    </source>
</evidence>
<sequence length="221" mass="25946">VLNEAVTCYALIVLADSLYYTKFKLYCKPAFDNRNCYADEHYLPTLLSTGHFYILQMVDPTGIANWSMTHVDWSEEKWHPKAYRAQDITFELLKNITSIVENYHVTNDENVNLLELVFIYADSFLVMVQLFLICFLYSCHNHRKHLRLDKSNLNLCKLTTKFYSFSFPLSYFGVFMRLESGDCETLCLWNGAKRPCYLFAGKFYPEALDNLMQLFSNYTLI</sequence>
<keyword evidence="2" id="KW-0328">Glycosyltransferase</keyword>
<comment type="subcellular location">
    <subcellularLocation>
        <location evidence="1">Membrane</location>
        <topology evidence="1">Single-pass type II membrane protein</topology>
    </subcellularLocation>
</comment>
<gene>
    <name evidence="7" type="ORF">MUK42_37239</name>
</gene>
<protein>
    <submittedName>
        <fullName evidence="7">Core-2/I-Branching enzyme</fullName>
    </submittedName>
</protein>
<evidence type="ECO:0000256" key="1">
    <source>
        <dbReference type="ARBA" id="ARBA00004606"/>
    </source>
</evidence>
<evidence type="ECO:0000256" key="2">
    <source>
        <dbReference type="ARBA" id="ARBA00022676"/>
    </source>
</evidence>
<name>A0A9E7FKW0_9LILI</name>
<dbReference type="GO" id="GO:0016757">
    <property type="term" value="F:glycosyltransferase activity"/>
    <property type="evidence" value="ECO:0007669"/>
    <property type="project" value="UniProtKB-KW"/>
</dbReference>
<dbReference type="AlphaFoldDB" id="A0A9E7FKW0"/>
<keyword evidence="3" id="KW-0808">Transferase</keyword>
<accession>A0A9E7FKW0</accession>